<keyword evidence="1" id="KW-0028">Amino-acid biosynthesis</keyword>
<dbReference type="InterPro" id="IPR042122">
    <property type="entry name" value="Ser_AcTrfase_N_sf"/>
</dbReference>
<evidence type="ECO:0000313" key="5">
    <source>
        <dbReference type="EMBL" id="KWT85306.1"/>
    </source>
</evidence>
<comment type="similarity">
    <text evidence="4">Belongs to the transferase hexapeptide repeat family.</text>
</comment>
<comment type="caution">
    <text evidence="5">The sequence shown here is derived from an EMBL/GenBank/DDBJ whole genome shotgun (WGS) entry which is preliminary data.</text>
</comment>
<evidence type="ECO:0000313" key="6">
    <source>
        <dbReference type="Proteomes" id="UP000060487"/>
    </source>
</evidence>
<dbReference type="InterPro" id="IPR005881">
    <property type="entry name" value="Ser_O-AcTrfase"/>
</dbReference>
<dbReference type="CDD" id="cd03354">
    <property type="entry name" value="LbH_SAT"/>
    <property type="match status" value="1"/>
</dbReference>
<protein>
    <recommendedName>
        <fullName evidence="4">Serine acetyltransferase</fullName>
        <ecNumber evidence="4">2.3.1.30</ecNumber>
    </recommendedName>
</protein>
<dbReference type="EMBL" id="LNQR01000063">
    <property type="protein sequence ID" value="KWT85306.1"/>
    <property type="molecule type" value="Genomic_DNA"/>
</dbReference>
<dbReference type="SUPFAM" id="SSF51161">
    <property type="entry name" value="Trimeric LpxA-like enzymes"/>
    <property type="match status" value="1"/>
</dbReference>
<keyword evidence="2 4" id="KW-0808">Transferase</keyword>
<dbReference type="InterPro" id="IPR011004">
    <property type="entry name" value="Trimer_LpxA-like_sf"/>
</dbReference>
<dbReference type="PANTHER" id="PTHR42811">
    <property type="entry name" value="SERINE ACETYLTRANSFERASE"/>
    <property type="match status" value="1"/>
</dbReference>
<dbReference type="EC" id="2.3.1.30" evidence="4"/>
<accession>A0ABR5SH37</accession>
<dbReference type="InterPro" id="IPR045304">
    <property type="entry name" value="LbH_SAT"/>
</dbReference>
<dbReference type="RefSeq" id="WP_085052379.1">
    <property type="nucleotide sequence ID" value="NZ_LNQR01000063.1"/>
</dbReference>
<evidence type="ECO:0000256" key="1">
    <source>
        <dbReference type="ARBA" id="ARBA00022605"/>
    </source>
</evidence>
<proteinExistence type="inferred from homology"/>
<evidence type="ECO:0000256" key="4">
    <source>
        <dbReference type="PIRNR" id="PIRNR000441"/>
    </source>
</evidence>
<reference evidence="5 6" key="1">
    <citation type="submission" date="2015-11" db="EMBL/GenBank/DDBJ databases">
        <authorList>
            <person name="Lin W."/>
        </authorList>
    </citation>
    <scope>NUCLEOTIDE SEQUENCE [LARGE SCALE GENOMIC DNA]</scope>
    <source>
        <strain evidence="5 6">HCH-1</strain>
    </source>
</reference>
<evidence type="ECO:0000256" key="3">
    <source>
        <dbReference type="ARBA" id="ARBA00023315"/>
    </source>
</evidence>
<gene>
    <name evidence="5" type="primary">cysE</name>
    <name evidence="5" type="ORF">ASN18_1763</name>
</gene>
<keyword evidence="3 4" id="KW-0012">Acyltransferase</keyword>
<evidence type="ECO:0000256" key="2">
    <source>
        <dbReference type="ARBA" id="ARBA00022679"/>
    </source>
</evidence>
<dbReference type="Gene3D" id="2.160.10.10">
    <property type="entry name" value="Hexapeptide repeat proteins"/>
    <property type="match status" value="1"/>
</dbReference>
<dbReference type="Proteomes" id="UP000060487">
    <property type="component" value="Unassembled WGS sequence"/>
</dbReference>
<organism evidence="5 6">
    <name type="scientific">Candidatus Magnetominusculus xianensis</name>
    <dbReference type="NCBI Taxonomy" id="1748249"/>
    <lineage>
        <taxon>Bacteria</taxon>
        <taxon>Pseudomonadati</taxon>
        <taxon>Nitrospirota</taxon>
        <taxon>Nitrospiria</taxon>
        <taxon>Nitrospirales</taxon>
        <taxon>Nitrospiraceae</taxon>
        <taxon>Candidatus Magnetominusculus</taxon>
    </lineage>
</organism>
<name>A0ABR5SH37_9BACT</name>
<dbReference type="GO" id="GO:0009001">
    <property type="term" value="F:serine O-acetyltransferase activity"/>
    <property type="evidence" value="ECO:0007669"/>
    <property type="project" value="UniProtKB-EC"/>
</dbReference>
<comment type="catalytic activity">
    <reaction evidence="4">
        <text>L-serine + acetyl-CoA = O-acetyl-L-serine + CoA</text>
        <dbReference type="Rhea" id="RHEA:24560"/>
        <dbReference type="ChEBI" id="CHEBI:33384"/>
        <dbReference type="ChEBI" id="CHEBI:57287"/>
        <dbReference type="ChEBI" id="CHEBI:57288"/>
        <dbReference type="ChEBI" id="CHEBI:58340"/>
        <dbReference type="EC" id="2.3.1.30"/>
    </reaction>
</comment>
<sequence>MKFAELIRLIKSDFSRFEQSFRQRGHPYSKGRVLIESILFKAGFHSVLLYRISHWLYRNRHNYAAWFITRLNITLTGAEIEFNAQIGPGLFIAHPVGIVIGRGTTIGSHATIFQGVSFIVKSWHPDSIKKFPRVGDNCFFFANSTIIGDISIGNQCVAAAHTVVNKDMPDGSMALGVPAVIYPQRGQREIESWFK</sequence>
<keyword evidence="6" id="KW-1185">Reference proteome</keyword>
<dbReference type="Gene3D" id="1.10.3130.10">
    <property type="entry name" value="serine acetyltransferase, domain 1"/>
    <property type="match status" value="1"/>
</dbReference>
<dbReference type="PIRSF" id="PIRSF000441">
    <property type="entry name" value="CysE"/>
    <property type="match status" value="1"/>
</dbReference>